<sequence>MDIRKLLSSNTSSPLAPYQGQTNQPRPSVSPAVVAAAPPKSVRVPSEPSPEIEEPAIPASVDPHVAGFLQTALGTRKWRIFASKLCERRDPDAPPASRANEAGGTSGPKAKAKRMASVNLPEVEDGVLHGGTSPCAIAFLVKVEVVKEVLRNYVPNPYHPTKVESHPYPPAPGGFVHVTRASVLALCQWSNTQFAYWSRRSEAVSVLACHDSGLRDLFYVLFERLYQRPPPPNAFAAYSPVTTSTSWSSTASSCGSPPPSHSKQPSISQSHQRDIDVVEVERRLRVARSFTGKGLDGVIAEVKKRTGASQFLRGRQSSLDPFGAYLTTGAAAYDPNWPVVMPSFHGKQSHSRASSDNYDHLTTSMPSGLLTSSRASSGLGSPMMSLPRPSYDASNERLYDRRLASSMPGYDHDFRFPTRPASSPAGSDSPYSRSSTAGSKRKRDDSSSSDEDEPVASADLRRLARPRAVSDYAIARSALAKRAKRDI</sequence>
<dbReference type="OrthoDB" id="3179146at2759"/>
<dbReference type="EMBL" id="CAFZ01000105">
    <property type="protein sequence ID" value="CCA71069.1"/>
    <property type="molecule type" value="Genomic_DNA"/>
</dbReference>
<feature type="compositionally biased region" description="Polar residues" evidence="1">
    <location>
        <begin position="261"/>
        <end position="270"/>
    </location>
</feature>
<feature type="region of interest" description="Disordered" evidence="1">
    <location>
        <begin position="248"/>
        <end position="274"/>
    </location>
</feature>
<protein>
    <submittedName>
        <fullName evidence="2">Uncharacterized protein</fullName>
    </submittedName>
</protein>
<keyword evidence="3" id="KW-1185">Reference proteome</keyword>
<dbReference type="InParanoid" id="G4TIE2"/>
<feature type="region of interest" description="Disordered" evidence="1">
    <location>
        <begin position="345"/>
        <end position="392"/>
    </location>
</feature>
<dbReference type="eggNOG" id="ENOG502SNVC">
    <property type="taxonomic scope" value="Eukaryota"/>
</dbReference>
<feature type="compositionally biased region" description="Low complexity" evidence="1">
    <location>
        <begin position="25"/>
        <end position="46"/>
    </location>
</feature>
<name>G4TIE2_SERID</name>
<gene>
    <name evidence="2" type="ORF">PIIN_05004</name>
</gene>
<evidence type="ECO:0000313" key="3">
    <source>
        <dbReference type="Proteomes" id="UP000007148"/>
    </source>
</evidence>
<feature type="compositionally biased region" description="Polar residues" evidence="1">
    <location>
        <begin position="7"/>
        <end position="24"/>
    </location>
</feature>
<evidence type="ECO:0000256" key="1">
    <source>
        <dbReference type="SAM" id="MobiDB-lite"/>
    </source>
</evidence>
<feature type="region of interest" description="Disordered" evidence="1">
    <location>
        <begin position="1"/>
        <end position="55"/>
    </location>
</feature>
<proteinExistence type="predicted"/>
<evidence type="ECO:0000313" key="2">
    <source>
        <dbReference type="EMBL" id="CCA71069.1"/>
    </source>
</evidence>
<dbReference type="Proteomes" id="UP000007148">
    <property type="component" value="Unassembled WGS sequence"/>
</dbReference>
<organism evidence="2 3">
    <name type="scientific">Serendipita indica (strain DSM 11827)</name>
    <name type="common">Root endophyte fungus</name>
    <name type="synonym">Piriformospora indica</name>
    <dbReference type="NCBI Taxonomy" id="1109443"/>
    <lineage>
        <taxon>Eukaryota</taxon>
        <taxon>Fungi</taxon>
        <taxon>Dikarya</taxon>
        <taxon>Basidiomycota</taxon>
        <taxon>Agaricomycotina</taxon>
        <taxon>Agaricomycetes</taxon>
        <taxon>Sebacinales</taxon>
        <taxon>Serendipitaceae</taxon>
        <taxon>Serendipita</taxon>
    </lineage>
</organism>
<feature type="region of interest" description="Disordered" evidence="1">
    <location>
        <begin position="409"/>
        <end position="463"/>
    </location>
</feature>
<feature type="compositionally biased region" description="Polar residues" evidence="1">
    <location>
        <begin position="420"/>
        <end position="438"/>
    </location>
</feature>
<comment type="caution">
    <text evidence="2">The sequence shown here is derived from an EMBL/GenBank/DDBJ whole genome shotgun (WGS) entry which is preliminary data.</text>
</comment>
<dbReference type="HOGENOM" id="CLU_560344_0_0_1"/>
<reference evidence="2 3" key="1">
    <citation type="journal article" date="2011" name="PLoS Pathog.">
        <title>Endophytic Life Strategies Decoded by Genome and Transcriptome Analyses of the Mutualistic Root Symbiont Piriformospora indica.</title>
        <authorList>
            <person name="Zuccaro A."/>
            <person name="Lahrmann U."/>
            <person name="Guldener U."/>
            <person name="Langen G."/>
            <person name="Pfiffi S."/>
            <person name="Biedenkopf D."/>
            <person name="Wong P."/>
            <person name="Samans B."/>
            <person name="Grimm C."/>
            <person name="Basiewicz M."/>
            <person name="Murat C."/>
            <person name="Martin F."/>
            <person name="Kogel K.H."/>
        </authorList>
    </citation>
    <scope>NUCLEOTIDE SEQUENCE [LARGE SCALE GENOMIC DNA]</scope>
    <source>
        <strain evidence="2 3">DSM 11827</strain>
    </source>
</reference>
<dbReference type="STRING" id="1109443.G4TIE2"/>
<accession>G4TIE2</accession>
<dbReference type="AlphaFoldDB" id="G4TIE2"/>
<feature type="compositionally biased region" description="Polar residues" evidence="1">
    <location>
        <begin position="351"/>
        <end position="379"/>
    </location>
</feature>
<feature type="region of interest" description="Disordered" evidence="1">
    <location>
        <begin position="89"/>
        <end position="115"/>
    </location>
</feature>